<comment type="caution">
    <text evidence="3">The sequence shown here is derived from an EMBL/GenBank/DDBJ whole genome shotgun (WGS) entry which is preliminary data.</text>
</comment>
<keyword evidence="1" id="KW-0732">Signal</keyword>
<dbReference type="InterPro" id="IPR014710">
    <property type="entry name" value="RmlC-like_jellyroll"/>
</dbReference>
<reference evidence="3 4" key="1">
    <citation type="submission" date="2016-10" db="EMBL/GenBank/DDBJ databases">
        <authorList>
            <person name="Varghese N."/>
            <person name="Submissions S."/>
        </authorList>
    </citation>
    <scope>NUCLEOTIDE SEQUENCE [LARGE SCALE GENOMIC DNA]</scope>
    <source>
        <strain evidence="3 4">DSM 16392</strain>
    </source>
</reference>
<organism evidence="3 4">
    <name type="scientific">Pseudovibrio ascidiaceicola</name>
    <dbReference type="NCBI Taxonomy" id="285279"/>
    <lineage>
        <taxon>Bacteria</taxon>
        <taxon>Pseudomonadati</taxon>
        <taxon>Pseudomonadota</taxon>
        <taxon>Alphaproteobacteria</taxon>
        <taxon>Hyphomicrobiales</taxon>
        <taxon>Stappiaceae</taxon>
        <taxon>Pseudovibrio</taxon>
    </lineage>
</organism>
<dbReference type="RefSeq" id="WP_093523244.1">
    <property type="nucleotide sequence ID" value="NZ_FOSK01000015.1"/>
</dbReference>
<evidence type="ECO:0000313" key="3">
    <source>
        <dbReference type="EMBL" id="SFL06293.1"/>
    </source>
</evidence>
<dbReference type="EMBL" id="FOSK01000015">
    <property type="protein sequence ID" value="SFL06293.1"/>
    <property type="molecule type" value="Genomic_DNA"/>
</dbReference>
<dbReference type="SUPFAM" id="SSF51182">
    <property type="entry name" value="RmlC-like cupins"/>
    <property type="match status" value="1"/>
</dbReference>
<feature type="signal peptide" evidence="1">
    <location>
        <begin position="1"/>
        <end position="23"/>
    </location>
</feature>
<protein>
    <recommendedName>
        <fullName evidence="2">ChrR-like cupin domain-containing protein</fullName>
    </recommendedName>
</protein>
<gene>
    <name evidence="3" type="ORF">SAMN04488518_115123</name>
</gene>
<dbReference type="Pfam" id="PF12973">
    <property type="entry name" value="Cupin_7"/>
    <property type="match status" value="1"/>
</dbReference>
<accession>A0A1I4EM72</accession>
<proteinExistence type="predicted"/>
<name>A0A1I4EM72_9HYPH</name>
<evidence type="ECO:0000256" key="1">
    <source>
        <dbReference type="SAM" id="SignalP"/>
    </source>
</evidence>
<feature type="domain" description="ChrR-like cupin" evidence="2">
    <location>
        <begin position="27"/>
        <end position="131"/>
    </location>
</feature>
<dbReference type="Proteomes" id="UP000199598">
    <property type="component" value="Unassembled WGS sequence"/>
</dbReference>
<dbReference type="InterPro" id="IPR011051">
    <property type="entry name" value="RmlC_Cupin_sf"/>
</dbReference>
<evidence type="ECO:0000259" key="2">
    <source>
        <dbReference type="Pfam" id="PF12973"/>
    </source>
</evidence>
<keyword evidence="4" id="KW-1185">Reference proteome</keyword>
<evidence type="ECO:0000313" key="4">
    <source>
        <dbReference type="Proteomes" id="UP000199598"/>
    </source>
</evidence>
<dbReference type="Gene3D" id="2.60.120.10">
    <property type="entry name" value="Jelly Rolls"/>
    <property type="match status" value="1"/>
</dbReference>
<feature type="chain" id="PRO_5045154111" description="ChrR-like cupin domain-containing protein" evidence="1">
    <location>
        <begin position="24"/>
        <end position="141"/>
    </location>
</feature>
<dbReference type="InterPro" id="IPR025979">
    <property type="entry name" value="ChrR-like_cupin_dom"/>
</dbReference>
<sequence>MFKTALKAISAAALIALSTAAFAGGDEDHMTQLKDIEWTQFGNTPIHISVLWGDRDTGPYGMYLKMPGGFHVGEHGHSNDYYAITVQGQWEHTRAGKKEVLPVGSYVMQPGAEFHDDACVGPKDCILLVVQNGKGDVLLPQ</sequence>